<organism evidence="2 3">
    <name type="scientific">Pseudomonas chlororaphis subsp. aurantiaca</name>
    <dbReference type="NCBI Taxonomy" id="86192"/>
    <lineage>
        <taxon>Bacteria</taxon>
        <taxon>Pseudomonadati</taxon>
        <taxon>Pseudomonadota</taxon>
        <taxon>Gammaproteobacteria</taxon>
        <taxon>Pseudomonadales</taxon>
        <taxon>Pseudomonadaceae</taxon>
        <taxon>Pseudomonas</taxon>
    </lineage>
</organism>
<accession>A0AAJ1E0N2</accession>
<proteinExistence type="predicted"/>
<evidence type="ECO:0000259" key="1">
    <source>
        <dbReference type="PROSITE" id="PS51186"/>
    </source>
</evidence>
<dbReference type="InterPro" id="IPR000182">
    <property type="entry name" value="GNAT_dom"/>
</dbReference>
<reference evidence="2" key="1">
    <citation type="submission" date="2020-12" db="EMBL/GenBank/DDBJ databases">
        <title>Generalized mutagenesis with transposon Tn5. A laboratory procedure for the identification of genes responsible for a bacterial phenotype and its regulation, illustrated with phenazine production in Pseudomonas chlororaphis.</title>
        <authorList>
            <person name="Muzio F."/>
            <person name="Sobrero P."/>
            <person name="Agaras B."/>
            <person name="Valverde C."/>
        </authorList>
    </citation>
    <scope>NUCLEOTIDE SEQUENCE</scope>
    <source>
        <strain evidence="2">SMMP3</strain>
    </source>
</reference>
<gene>
    <name evidence="2" type="ORF">I8747_00275</name>
</gene>
<sequence length="162" mass="18268">MLEKPLSKKSKITFRRISSKTVWDVCQLSNTLSPEQRDMVADNGDSIAEAHFSENAWFRSIYADETLVGFIMLHIGADYDEDIDYPGAMLTRLMIAGPYQGFGFAKAAVQMLINDLKIRGFSELRVGYGQGEGSPEKFYEKFGFKPTGRILGEDEVEAFIEF</sequence>
<dbReference type="Proteomes" id="UP000787568">
    <property type="component" value="Unassembled WGS sequence"/>
</dbReference>
<dbReference type="SUPFAM" id="SSF55729">
    <property type="entry name" value="Acyl-CoA N-acyltransferases (Nat)"/>
    <property type="match status" value="1"/>
</dbReference>
<dbReference type="InterPro" id="IPR016181">
    <property type="entry name" value="Acyl_CoA_acyltransferase"/>
</dbReference>
<name>A0AAJ1E0N2_9PSED</name>
<dbReference type="GO" id="GO:0016747">
    <property type="term" value="F:acyltransferase activity, transferring groups other than amino-acyl groups"/>
    <property type="evidence" value="ECO:0007669"/>
    <property type="project" value="InterPro"/>
</dbReference>
<dbReference type="Pfam" id="PF00583">
    <property type="entry name" value="Acetyltransf_1"/>
    <property type="match status" value="1"/>
</dbReference>
<evidence type="ECO:0000313" key="2">
    <source>
        <dbReference type="EMBL" id="MBU4631237.1"/>
    </source>
</evidence>
<dbReference type="Gene3D" id="3.40.630.30">
    <property type="match status" value="1"/>
</dbReference>
<comment type="caution">
    <text evidence="2">The sequence shown here is derived from an EMBL/GenBank/DDBJ whole genome shotgun (WGS) entry which is preliminary data.</text>
</comment>
<dbReference type="RefSeq" id="WP_124308802.1">
    <property type="nucleotide sequence ID" value="NZ_CP027715.1"/>
</dbReference>
<dbReference type="PROSITE" id="PS51186">
    <property type="entry name" value="GNAT"/>
    <property type="match status" value="1"/>
</dbReference>
<evidence type="ECO:0000313" key="3">
    <source>
        <dbReference type="Proteomes" id="UP000787568"/>
    </source>
</evidence>
<dbReference type="AlphaFoldDB" id="A0AAJ1E0N2"/>
<dbReference type="EMBL" id="JAEEFW010000001">
    <property type="protein sequence ID" value="MBU4631237.1"/>
    <property type="molecule type" value="Genomic_DNA"/>
</dbReference>
<feature type="domain" description="N-acetyltransferase" evidence="1">
    <location>
        <begin position="12"/>
        <end position="162"/>
    </location>
</feature>
<protein>
    <submittedName>
        <fullName evidence="2">GNAT family N-acetyltransferase</fullName>
    </submittedName>
</protein>